<dbReference type="WBParaSite" id="L893_g27205.t1">
    <property type="protein sequence ID" value="L893_g27205.t1"/>
    <property type="gene ID" value="L893_g27205"/>
</dbReference>
<dbReference type="AlphaFoldDB" id="A0A1I7ZJN0"/>
<sequence length="455" mass="51789">MTASVGSLTPKIFQLEQKSQHVLSHDFGAGSPCLKCNCEGLDLHYWRKLCKRCRCRMDEHDIQLAEDHDGGRGIIGRLFDHRSSFSSQEEMRSITERSASLNLGPRYDPSHKNNANISNDICDTESTIHNSVSEASVESQRAASISSSRLSNHRATNNYTWTPSADANLTLKYFGCLPESERPIAGTEGEINRRQKLAYQLPVHDCDAQAAVSITSPEDVQLHSKFVEKVKRDVVGIGQVIECNAPPQSTAQGTQTEAANVSNQPCRWDSCGSHMKHGDVGVVTDHGQRNEVWHPNCFRCATCEQLLVDMLYFFKDNEYYCGRHYAEKMYPRCFGCDELIFANEYTLAEEKTWHFEHFSCFGCDLQLGGHRYLVKNEHPYCINCYMNKFARVCNTCRNKIGPEMQRVSHKDMNWHSDPKCFRCKQCLKSLLHEKFLVKNEETFCSVDCKNKCFSA</sequence>
<dbReference type="InterPro" id="IPR001781">
    <property type="entry name" value="Znf_LIM"/>
</dbReference>
<keyword evidence="8" id="KW-1185">Reference proteome</keyword>
<evidence type="ECO:0000256" key="1">
    <source>
        <dbReference type="ARBA" id="ARBA00022723"/>
    </source>
</evidence>
<reference evidence="9" key="1">
    <citation type="submission" date="2016-11" db="UniProtKB">
        <authorList>
            <consortium name="WormBaseParasite"/>
        </authorList>
    </citation>
    <scope>IDENTIFICATION</scope>
</reference>
<feature type="domain" description="PET" evidence="7">
    <location>
        <begin position="140"/>
        <end position="250"/>
    </location>
</feature>
<proteinExistence type="predicted"/>
<keyword evidence="3 5" id="KW-0862">Zinc</keyword>
<evidence type="ECO:0000313" key="8">
    <source>
        <dbReference type="Proteomes" id="UP000095287"/>
    </source>
</evidence>
<dbReference type="CDD" id="cd09341">
    <property type="entry name" value="LIM2_Testin_like"/>
    <property type="match status" value="1"/>
</dbReference>
<dbReference type="PROSITE" id="PS51303">
    <property type="entry name" value="PET"/>
    <property type="match status" value="1"/>
</dbReference>
<dbReference type="PANTHER" id="PTHR24211">
    <property type="entry name" value="LIM DOMAIN-CONTAINING PROTEIN"/>
    <property type="match status" value="1"/>
</dbReference>
<evidence type="ECO:0000259" key="6">
    <source>
        <dbReference type="PROSITE" id="PS50023"/>
    </source>
</evidence>
<protein>
    <submittedName>
        <fullName evidence="9">Prickle-like protein 2</fullName>
    </submittedName>
</protein>
<keyword evidence="4 5" id="KW-0440">LIM domain</keyword>
<evidence type="ECO:0000256" key="2">
    <source>
        <dbReference type="ARBA" id="ARBA00022737"/>
    </source>
</evidence>
<evidence type="ECO:0000256" key="5">
    <source>
        <dbReference type="PROSITE-ProRule" id="PRU00125"/>
    </source>
</evidence>
<dbReference type="InterPro" id="IPR010442">
    <property type="entry name" value="PET_domain"/>
</dbReference>
<evidence type="ECO:0000256" key="4">
    <source>
        <dbReference type="ARBA" id="ARBA00023038"/>
    </source>
</evidence>
<dbReference type="PROSITE" id="PS00478">
    <property type="entry name" value="LIM_DOMAIN_1"/>
    <property type="match status" value="1"/>
</dbReference>
<dbReference type="PROSITE" id="PS50023">
    <property type="entry name" value="LIM_DOMAIN_2"/>
    <property type="match status" value="1"/>
</dbReference>
<dbReference type="Gene3D" id="2.10.110.10">
    <property type="entry name" value="Cysteine Rich Protein"/>
    <property type="match status" value="3"/>
</dbReference>
<dbReference type="Pfam" id="PF00412">
    <property type="entry name" value="LIM"/>
    <property type="match status" value="3"/>
</dbReference>
<dbReference type="SMART" id="SM00132">
    <property type="entry name" value="LIM"/>
    <property type="match status" value="3"/>
</dbReference>
<evidence type="ECO:0000256" key="3">
    <source>
        <dbReference type="ARBA" id="ARBA00022833"/>
    </source>
</evidence>
<organism evidence="8 9">
    <name type="scientific">Steinernema glaseri</name>
    <dbReference type="NCBI Taxonomy" id="37863"/>
    <lineage>
        <taxon>Eukaryota</taxon>
        <taxon>Metazoa</taxon>
        <taxon>Ecdysozoa</taxon>
        <taxon>Nematoda</taxon>
        <taxon>Chromadorea</taxon>
        <taxon>Rhabditida</taxon>
        <taxon>Tylenchina</taxon>
        <taxon>Panagrolaimomorpha</taxon>
        <taxon>Strongyloidoidea</taxon>
        <taxon>Steinernematidae</taxon>
        <taxon>Steinernema</taxon>
    </lineage>
</organism>
<evidence type="ECO:0000259" key="7">
    <source>
        <dbReference type="PROSITE" id="PS51303"/>
    </source>
</evidence>
<accession>A0A1I7ZJN0</accession>
<feature type="domain" description="LIM zinc-binding" evidence="6">
    <location>
        <begin position="331"/>
        <end position="391"/>
    </location>
</feature>
<name>A0A1I7ZJN0_9BILA</name>
<dbReference type="SUPFAM" id="SSF57716">
    <property type="entry name" value="Glucocorticoid receptor-like (DNA-binding domain)"/>
    <property type="match status" value="2"/>
</dbReference>
<keyword evidence="1 5" id="KW-0479">Metal-binding</keyword>
<dbReference type="FunFam" id="2.10.110.10:FF:000005">
    <property type="entry name" value="Testin isoform 1"/>
    <property type="match status" value="1"/>
</dbReference>
<keyword evidence="2" id="KW-0677">Repeat</keyword>
<dbReference type="Proteomes" id="UP000095287">
    <property type="component" value="Unplaced"/>
</dbReference>
<dbReference type="InterPro" id="IPR047120">
    <property type="entry name" value="Pk/Esn/Tes"/>
</dbReference>
<dbReference type="Pfam" id="PF06297">
    <property type="entry name" value="PET"/>
    <property type="match status" value="1"/>
</dbReference>
<dbReference type="GO" id="GO:0008270">
    <property type="term" value="F:zinc ion binding"/>
    <property type="evidence" value="ECO:0007669"/>
    <property type="project" value="InterPro"/>
</dbReference>
<dbReference type="PANTHER" id="PTHR24211:SF22">
    <property type="entry name" value="TESTIN"/>
    <property type="match status" value="1"/>
</dbReference>
<evidence type="ECO:0000313" key="9">
    <source>
        <dbReference type="WBParaSite" id="L893_g27205.t1"/>
    </source>
</evidence>